<dbReference type="InterPro" id="IPR010998">
    <property type="entry name" value="Integrase_recombinase_N"/>
</dbReference>
<dbReference type="Pfam" id="PF00589">
    <property type="entry name" value="Phage_integrase"/>
    <property type="match status" value="1"/>
</dbReference>
<dbReference type="STRING" id="1121476.SAMN02745751_03569"/>
<dbReference type="InterPro" id="IPR002104">
    <property type="entry name" value="Integrase_catalytic"/>
</dbReference>
<evidence type="ECO:0000256" key="1">
    <source>
        <dbReference type="ARBA" id="ARBA00004496"/>
    </source>
</evidence>
<dbReference type="PANTHER" id="PTHR30349">
    <property type="entry name" value="PHAGE INTEGRASE-RELATED"/>
    <property type="match status" value="1"/>
</dbReference>
<dbReference type="Gene3D" id="1.10.443.10">
    <property type="entry name" value="Intergrase catalytic core"/>
    <property type="match status" value="1"/>
</dbReference>
<evidence type="ECO:0000256" key="3">
    <source>
        <dbReference type="ARBA" id="ARBA00023125"/>
    </source>
</evidence>
<dbReference type="InterPro" id="IPR050090">
    <property type="entry name" value="Tyrosine_recombinase_XerCD"/>
</dbReference>
<dbReference type="RefSeq" id="WP_073050986.1">
    <property type="nucleotide sequence ID" value="NZ_FQZL01000048.1"/>
</dbReference>
<keyword evidence="7" id="KW-1185">Reference proteome</keyword>
<dbReference type="SUPFAM" id="SSF56349">
    <property type="entry name" value="DNA breaking-rejoining enzymes"/>
    <property type="match status" value="1"/>
</dbReference>
<keyword evidence="3" id="KW-0238">DNA-binding</keyword>
<feature type="domain" description="Tyr recombinase" evidence="5">
    <location>
        <begin position="82"/>
        <end position="236"/>
    </location>
</feature>
<dbReference type="AlphaFoldDB" id="A0A1M6MSQ3"/>
<dbReference type="InterPro" id="IPR013762">
    <property type="entry name" value="Integrase-like_cat_sf"/>
</dbReference>
<proteinExistence type="predicted"/>
<protein>
    <submittedName>
        <fullName evidence="6">Phage integrase family protein</fullName>
    </submittedName>
</protein>
<evidence type="ECO:0000256" key="4">
    <source>
        <dbReference type="ARBA" id="ARBA00023172"/>
    </source>
</evidence>
<dbReference type="GO" id="GO:0003677">
    <property type="term" value="F:DNA binding"/>
    <property type="evidence" value="ECO:0007669"/>
    <property type="project" value="UniProtKB-KW"/>
</dbReference>
<accession>A0A1M6MSQ3</accession>
<evidence type="ECO:0000259" key="5">
    <source>
        <dbReference type="PROSITE" id="PS51898"/>
    </source>
</evidence>
<dbReference type="EMBL" id="FQZL01000048">
    <property type="protein sequence ID" value="SHJ86303.1"/>
    <property type="molecule type" value="Genomic_DNA"/>
</dbReference>
<reference evidence="6 7" key="1">
    <citation type="submission" date="2016-11" db="EMBL/GenBank/DDBJ databases">
        <authorList>
            <person name="Jaros S."/>
            <person name="Januszkiewicz K."/>
            <person name="Wedrychowicz H."/>
        </authorList>
    </citation>
    <scope>NUCLEOTIDE SEQUENCE [LARGE SCALE GENOMIC DNA]</scope>
    <source>
        <strain evidence="6 7">DSM 17477</strain>
    </source>
</reference>
<dbReference type="Proteomes" id="UP000184052">
    <property type="component" value="Unassembled WGS sequence"/>
</dbReference>
<sequence length="236" mass="26800">MEGNDYDKVDIGILSEDFLKNVRLQDLHAYIIYIGKVRNNCNKTKVRKVASLRSYFKYLYSIIEYLDSNPAERLEIPKIESRHPVYLSLEDAKRLLESVDGRFRVRDFAIITVFLNCGLRLSELVGINMGNIKGDALTVIGKGDKERTVYLNKACKNALDAYISQRTDPVNIGDDALFLSSRRKRISPKGVSHLLKKHLKSAGLSGKNYSPHKLRHTAATLMQDIKSRYQISVPVV</sequence>
<evidence type="ECO:0000256" key="2">
    <source>
        <dbReference type="ARBA" id="ARBA00022908"/>
    </source>
</evidence>
<dbReference type="PANTHER" id="PTHR30349:SF77">
    <property type="entry name" value="TYROSINE RECOMBINASE XERC"/>
    <property type="match status" value="1"/>
</dbReference>
<comment type="subcellular location">
    <subcellularLocation>
        <location evidence="1">Cytoplasm</location>
    </subcellularLocation>
</comment>
<organism evidence="6 7">
    <name type="scientific">Dethiosulfatibacter aminovorans DSM 17477</name>
    <dbReference type="NCBI Taxonomy" id="1121476"/>
    <lineage>
        <taxon>Bacteria</taxon>
        <taxon>Bacillati</taxon>
        <taxon>Bacillota</taxon>
        <taxon>Tissierellia</taxon>
        <taxon>Dethiosulfatibacter</taxon>
    </lineage>
</organism>
<dbReference type="InterPro" id="IPR011010">
    <property type="entry name" value="DNA_brk_join_enz"/>
</dbReference>
<dbReference type="GO" id="GO:0006310">
    <property type="term" value="P:DNA recombination"/>
    <property type="evidence" value="ECO:0007669"/>
    <property type="project" value="UniProtKB-KW"/>
</dbReference>
<dbReference type="Gene3D" id="1.10.150.130">
    <property type="match status" value="1"/>
</dbReference>
<keyword evidence="4" id="KW-0233">DNA recombination</keyword>
<evidence type="ECO:0000313" key="6">
    <source>
        <dbReference type="EMBL" id="SHJ86303.1"/>
    </source>
</evidence>
<evidence type="ECO:0000313" key="7">
    <source>
        <dbReference type="Proteomes" id="UP000184052"/>
    </source>
</evidence>
<name>A0A1M6MSQ3_9FIRM</name>
<dbReference type="GO" id="GO:0005737">
    <property type="term" value="C:cytoplasm"/>
    <property type="evidence" value="ECO:0007669"/>
    <property type="project" value="UniProtKB-SubCell"/>
</dbReference>
<keyword evidence="2" id="KW-0229">DNA integration</keyword>
<dbReference type="GO" id="GO:0015074">
    <property type="term" value="P:DNA integration"/>
    <property type="evidence" value="ECO:0007669"/>
    <property type="project" value="UniProtKB-KW"/>
</dbReference>
<gene>
    <name evidence="6" type="ORF">SAMN02745751_03569</name>
</gene>
<dbReference type="PROSITE" id="PS51898">
    <property type="entry name" value="TYR_RECOMBINASE"/>
    <property type="match status" value="1"/>
</dbReference>